<evidence type="ECO:0000313" key="3">
    <source>
        <dbReference type="Proteomes" id="UP001597338"/>
    </source>
</evidence>
<proteinExistence type="predicted"/>
<evidence type="ECO:0000313" key="2">
    <source>
        <dbReference type="EMBL" id="MFD2028706.1"/>
    </source>
</evidence>
<dbReference type="RefSeq" id="WP_377200372.1">
    <property type="nucleotide sequence ID" value="NZ_JBHUHF010000001.1"/>
</dbReference>
<name>A0ABW4VFG1_9MICO</name>
<keyword evidence="3" id="KW-1185">Reference proteome</keyword>
<feature type="chain" id="PRO_5046165590" description="Excalibur calcium-binding domain-containing protein" evidence="1">
    <location>
        <begin position="26"/>
        <end position="186"/>
    </location>
</feature>
<organism evidence="2 3">
    <name type="scientific">Promicromonospora aerolata</name>
    <dbReference type="NCBI Taxonomy" id="195749"/>
    <lineage>
        <taxon>Bacteria</taxon>
        <taxon>Bacillati</taxon>
        <taxon>Actinomycetota</taxon>
        <taxon>Actinomycetes</taxon>
        <taxon>Micrococcales</taxon>
        <taxon>Promicromonosporaceae</taxon>
        <taxon>Promicromonospora</taxon>
    </lineage>
</organism>
<protein>
    <recommendedName>
        <fullName evidence="4">Excalibur calcium-binding domain-containing protein</fullName>
    </recommendedName>
</protein>
<dbReference type="EMBL" id="JBHUHF010000001">
    <property type="protein sequence ID" value="MFD2028706.1"/>
    <property type="molecule type" value="Genomic_DNA"/>
</dbReference>
<evidence type="ECO:0008006" key="4">
    <source>
        <dbReference type="Google" id="ProtNLM"/>
    </source>
</evidence>
<evidence type="ECO:0000256" key="1">
    <source>
        <dbReference type="SAM" id="SignalP"/>
    </source>
</evidence>
<feature type="signal peptide" evidence="1">
    <location>
        <begin position="1"/>
        <end position="25"/>
    </location>
</feature>
<gene>
    <name evidence="2" type="ORF">ACFSL2_24690</name>
</gene>
<reference evidence="3" key="1">
    <citation type="journal article" date="2019" name="Int. J. Syst. Evol. Microbiol.">
        <title>The Global Catalogue of Microorganisms (GCM) 10K type strain sequencing project: providing services to taxonomists for standard genome sequencing and annotation.</title>
        <authorList>
            <consortium name="The Broad Institute Genomics Platform"/>
            <consortium name="The Broad Institute Genome Sequencing Center for Infectious Disease"/>
            <person name="Wu L."/>
            <person name="Ma J."/>
        </authorList>
    </citation>
    <scope>NUCLEOTIDE SEQUENCE [LARGE SCALE GENOMIC DNA]</scope>
    <source>
        <strain evidence="3">CCM 7043</strain>
    </source>
</reference>
<keyword evidence="1" id="KW-0732">Signal</keyword>
<accession>A0ABW4VFG1</accession>
<sequence length="186" mass="20378">MIRRTTVALVSVLALTLTAAAPAYAESAPAPGLTARYDTSLTANAKPEPVAKKKTITVKGTLKHKRGGQWRLMPRKIVTVHFDPAGRDSVRKVARVRTSSTGSYTRQFTATRSGTWIVKYAGNSLNQSDRATDAVCVYAKGRWQCPVSSTNRDLDCPDIGRTVWVGTRDYHRLDADNDGWGCDSYS</sequence>
<comment type="caution">
    <text evidence="2">The sequence shown here is derived from an EMBL/GenBank/DDBJ whole genome shotgun (WGS) entry which is preliminary data.</text>
</comment>
<dbReference type="Proteomes" id="UP001597338">
    <property type="component" value="Unassembled WGS sequence"/>
</dbReference>